<evidence type="ECO:0000256" key="2">
    <source>
        <dbReference type="ARBA" id="ARBA00012916"/>
    </source>
</evidence>
<evidence type="ECO:0000313" key="8">
    <source>
        <dbReference type="EMBL" id="GAK57898.1"/>
    </source>
</evidence>
<reference evidence="8" key="1">
    <citation type="journal article" date="2015" name="PeerJ">
        <title>First genomic representation of candidate bacterial phylum KSB3 points to enhanced environmental sensing as a trigger of wastewater bulking.</title>
        <authorList>
            <person name="Sekiguchi Y."/>
            <person name="Ohashi A."/>
            <person name="Parks D.H."/>
            <person name="Yamauchi T."/>
            <person name="Tyson G.W."/>
            <person name="Hugenholtz P."/>
        </authorList>
    </citation>
    <scope>NUCLEOTIDE SEQUENCE [LARGE SCALE GENOMIC DNA]</scope>
</reference>
<dbReference type="Gene3D" id="3.40.50.620">
    <property type="entry name" value="HUPs"/>
    <property type="match status" value="1"/>
</dbReference>
<dbReference type="PANTHER" id="PTHR10937:SF0">
    <property type="entry name" value="GLUTAMINE--FRUCTOSE-6-PHOSPHATE TRANSAMINASE (ISOMERIZING)"/>
    <property type="match status" value="1"/>
</dbReference>
<dbReference type="SUPFAM" id="SSF56235">
    <property type="entry name" value="N-terminal nucleophile aminohydrolases (Ntn hydrolases)"/>
    <property type="match status" value="1"/>
</dbReference>
<sequence>MCGIFGIIANKEAGFTYNVTKPIVDRLFTLSESRGKEASGIAILTQQVIQVIKSPMPASAFIQTPEYQELLEVVFSGNGQPDTRQHEEQDSSFAIIGHSRLVTNGSHQIHENNQPVIAAEIVGIHNGIITNVDQLWRHFSDLERKYEIDTEILLRLVRKFFEETGDLGAAVQKVYTLIEGAASIALLFSELHSILLATNTGSLYVYSAQNNTYHIFASERWILQKLIQKTPLPHIKKECKIRHIEANSGYIVDLKHLNSQHFLLHSNGHEHSVPISSLTSRRLIRDVSSQQSYKQHHVPGQGPYILPSSFNDDYPRNQERIKTLRRCTKCILPETMPFIEFDEQGVCNFCHHHTPLEYRGLDALLQTIAPYRRSDGQPDCLVTFSGGRDSSYGVHIVKTVLNMNPVTYTYDWGMVTDLARRNQMRLCGKLGIEHILVSADIAKKRSNIRKNVLAWLKKPDLGTIPLFMAGDKQYFYYANKIGKQTGCQMIILCENPLETTRFKSGFCGIAPDHRGRQTFKLRLIDKIKLAQYYGKQCLTNPAYLNSSLLDTLGAYCSYYFIPHNYFDIYQYIKWDEAEIISTLRTEYNWETAVDTSSTWRIGDGTASFYNYIYYTMAGFTENDTFRSNQIRENIISRQDALELVEKENAPRYASIQWYCDIIGIDFEETIKIINAAPKLY</sequence>
<proteinExistence type="predicted"/>
<feature type="domain" description="Glutamine amidotransferase type-2" evidence="7">
    <location>
        <begin position="2"/>
        <end position="255"/>
    </location>
</feature>
<gene>
    <name evidence="8" type="ORF">U27_04870</name>
</gene>
<dbReference type="Proteomes" id="UP000030661">
    <property type="component" value="Unassembled WGS sequence"/>
</dbReference>
<dbReference type="STRING" id="1499967.U27_04870"/>
<dbReference type="CDD" id="cd00352">
    <property type="entry name" value="Gn_AT_II"/>
    <property type="match status" value="1"/>
</dbReference>
<keyword evidence="9" id="KW-1185">Reference proteome</keyword>
<dbReference type="InterPro" id="IPR017932">
    <property type="entry name" value="GATase_2_dom"/>
</dbReference>
<dbReference type="GO" id="GO:0006487">
    <property type="term" value="P:protein N-linked glycosylation"/>
    <property type="evidence" value="ECO:0007669"/>
    <property type="project" value="TreeGrafter"/>
</dbReference>
<evidence type="ECO:0000256" key="1">
    <source>
        <dbReference type="ARBA" id="ARBA00001031"/>
    </source>
</evidence>
<keyword evidence="4" id="KW-0032">Aminotransferase</keyword>
<keyword evidence="6" id="KW-0315">Glutamine amidotransferase</keyword>
<dbReference type="AlphaFoldDB" id="A0A081BZZ3"/>
<comment type="catalytic activity">
    <reaction evidence="1">
        <text>D-fructose 6-phosphate + L-glutamine = D-glucosamine 6-phosphate + L-glutamate</text>
        <dbReference type="Rhea" id="RHEA:13237"/>
        <dbReference type="ChEBI" id="CHEBI:29985"/>
        <dbReference type="ChEBI" id="CHEBI:58359"/>
        <dbReference type="ChEBI" id="CHEBI:58725"/>
        <dbReference type="ChEBI" id="CHEBI:61527"/>
        <dbReference type="EC" id="2.6.1.16"/>
    </reaction>
</comment>
<dbReference type="SUPFAM" id="SSF52402">
    <property type="entry name" value="Adenine nucleotide alpha hydrolases-like"/>
    <property type="match status" value="1"/>
</dbReference>
<dbReference type="Gene3D" id="3.60.20.10">
    <property type="entry name" value="Glutamine Phosphoribosylpyrophosphate, subunit 1, domain 1"/>
    <property type="match status" value="1"/>
</dbReference>
<evidence type="ECO:0000256" key="3">
    <source>
        <dbReference type="ARBA" id="ARBA00016090"/>
    </source>
</evidence>
<dbReference type="EC" id="2.6.1.16" evidence="2"/>
<organism evidence="8">
    <name type="scientific">Vecturithrix granuli</name>
    <dbReference type="NCBI Taxonomy" id="1499967"/>
    <lineage>
        <taxon>Bacteria</taxon>
        <taxon>Candidatus Moduliflexota</taxon>
        <taxon>Candidatus Vecturitrichia</taxon>
        <taxon>Candidatus Vecturitrichales</taxon>
        <taxon>Candidatus Vecturitrichaceae</taxon>
        <taxon>Candidatus Vecturithrix</taxon>
    </lineage>
</organism>
<protein>
    <recommendedName>
        <fullName evidence="3">Glutamine--fructose-6-phosphate aminotransferase [isomerizing]</fullName>
        <ecNumber evidence="2">2.6.1.16</ecNumber>
    </recommendedName>
</protein>
<evidence type="ECO:0000256" key="6">
    <source>
        <dbReference type="ARBA" id="ARBA00022962"/>
    </source>
</evidence>
<keyword evidence="5" id="KW-0808">Transferase</keyword>
<evidence type="ECO:0000259" key="7">
    <source>
        <dbReference type="PROSITE" id="PS51278"/>
    </source>
</evidence>
<dbReference type="GO" id="GO:0006002">
    <property type="term" value="P:fructose 6-phosphate metabolic process"/>
    <property type="evidence" value="ECO:0007669"/>
    <property type="project" value="TreeGrafter"/>
</dbReference>
<dbReference type="PANTHER" id="PTHR10937">
    <property type="entry name" value="GLUCOSAMINE--FRUCTOSE-6-PHOSPHATE AMINOTRANSFERASE, ISOMERIZING"/>
    <property type="match status" value="1"/>
</dbReference>
<evidence type="ECO:0000256" key="4">
    <source>
        <dbReference type="ARBA" id="ARBA00022576"/>
    </source>
</evidence>
<dbReference type="eggNOG" id="COG0449">
    <property type="taxonomic scope" value="Bacteria"/>
</dbReference>
<dbReference type="GO" id="GO:0004360">
    <property type="term" value="F:glutamine-fructose-6-phosphate transaminase (isomerizing) activity"/>
    <property type="evidence" value="ECO:0007669"/>
    <property type="project" value="UniProtKB-EC"/>
</dbReference>
<evidence type="ECO:0000256" key="5">
    <source>
        <dbReference type="ARBA" id="ARBA00022679"/>
    </source>
</evidence>
<dbReference type="PROSITE" id="PS51278">
    <property type="entry name" value="GATASE_TYPE_2"/>
    <property type="match status" value="1"/>
</dbReference>
<dbReference type="EMBL" id="DF820466">
    <property type="protein sequence ID" value="GAK57898.1"/>
    <property type="molecule type" value="Genomic_DNA"/>
</dbReference>
<dbReference type="HOGENOM" id="CLU_404236_0_0_0"/>
<dbReference type="Pfam" id="PF13522">
    <property type="entry name" value="GATase_6"/>
    <property type="match status" value="1"/>
</dbReference>
<evidence type="ECO:0000313" key="9">
    <source>
        <dbReference type="Proteomes" id="UP000030661"/>
    </source>
</evidence>
<name>A0A081BZZ3_VECG1</name>
<dbReference type="InterPro" id="IPR029055">
    <property type="entry name" value="Ntn_hydrolases_N"/>
</dbReference>
<dbReference type="eggNOG" id="COG0037">
    <property type="taxonomic scope" value="Bacteria"/>
</dbReference>
<accession>A0A081BZZ3</accession>
<dbReference type="InterPro" id="IPR014729">
    <property type="entry name" value="Rossmann-like_a/b/a_fold"/>
</dbReference>
<dbReference type="GO" id="GO:0006047">
    <property type="term" value="P:UDP-N-acetylglucosamine metabolic process"/>
    <property type="evidence" value="ECO:0007669"/>
    <property type="project" value="TreeGrafter"/>
</dbReference>